<name>A0A485PMS1_LYNPA</name>
<dbReference type="GO" id="GO:0005886">
    <property type="term" value="C:plasma membrane"/>
    <property type="evidence" value="ECO:0007669"/>
    <property type="project" value="UniProtKB-SubCell"/>
</dbReference>
<dbReference type="FunFam" id="2.60.40.10:FF:001142">
    <property type="entry name" value="Immunoglobulin heavy variable 5-15"/>
    <property type="match status" value="1"/>
</dbReference>
<proteinExistence type="predicted"/>
<dbReference type="PANTHER" id="PTHR23266">
    <property type="entry name" value="IMMUNOGLOBULIN HEAVY CHAIN"/>
    <property type="match status" value="1"/>
</dbReference>
<dbReference type="Pfam" id="PF07686">
    <property type="entry name" value="V-set"/>
    <property type="match status" value="1"/>
</dbReference>
<keyword evidence="10" id="KW-1280">Immunoglobulin</keyword>
<keyword evidence="6" id="KW-1064">Adaptive immunity</keyword>
<dbReference type="Gene3D" id="2.60.40.10">
    <property type="entry name" value="Immunoglobulins"/>
    <property type="match status" value="1"/>
</dbReference>
<dbReference type="GO" id="GO:0002250">
    <property type="term" value="P:adaptive immune response"/>
    <property type="evidence" value="ECO:0007669"/>
    <property type="project" value="UniProtKB-KW"/>
</dbReference>
<evidence type="ECO:0000256" key="5">
    <source>
        <dbReference type="ARBA" id="ARBA00022859"/>
    </source>
</evidence>
<evidence type="ECO:0000256" key="1">
    <source>
        <dbReference type="ARBA" id="ARBA00004236"/>
    </source>
</evidence>
<dbReference type="InterPro" id="IPR013106">
    <property type="entry name" value="Ig_V-set"/>
</dbReference>
<dbReference type="InterPro" id="IPR013783">
    <property type="entry name" value="Ig-like_fold"/>
</dbReference>
<dbReference type="PROSITE" id="PS50835">
    <property type="entry name" value="IG_LIKE"/>
    <property type="match status" value="1"/>
</dbReference>
<dbReference type="CDD" id="cd04981">
    <property type="entry name" value="IgV_H"/>
    <property type="match status" value="1"/>
</dbReference>
<dbReference type="InterPro" id="IPR036179">
    <property type="entry name" value="Ig-like_dom_sf"/>
</dbReference>
<keyword evidence="14" id="KW-1185">Reference proteome</keyword>
<evidence type="ECO:0000256" key="4">
    <source>
        <dbReference type="ARBA" id="ARBA00022525"/>
    </source>
</evidence>
<dbReference type="InterPro" id="IPR007110">
    <property type="entry name" value="Ig-like_dom"/>
</dbReference>
<feature type="signal peptide" evidence="11">
    <location>
        <begin position="1"/>
        <end position="19"/>
    </location>
</feature>
<sequence>MEFVLGWVFLVALLKGVQCDMQLVESGGDLAKPGGSLRLTCVASGFTFSSYGMSWVHQAPGKGLQWVAAISGSGGSTDYAGSVKGRFTISRDNAKNTLYLQMNSLKTEDTATYYCARDTVRGPHWEPTHKPPCRRGSAPPGGAHYAQFC</sequence>
<dbReference type="GO" id="GO:0019814">
    <property type="term" value="C:immunoglobulin complex"/>
    <property type="evidence" value="ECO:0007669"/>
    <property type="project" value="UniProtKB-KW"/>
</dbReference>
<feature type="non-terminal residue" evidence="13">
    <location>
        <position position="149"/>
    </location>
</feature>
<evidence type="ECO:0000313" key="14">
    <source>
        <dbReference type="Proteomes" id="UP000386466"/>
    </source>
</evidence>
<evidence type="ECO:0000259" key="12">
    <source>
        <dbReference type="PROSITE" id="PS50835"/>
    </source>
</evidence>
<evidence type="ECO:0000256" key="9">
    <source>
        <dbReference type="ARBA" id="ARBA00023319"/>
    </source>
</evidence>
<organism evidence="13 14">
    <name type="scientific">Lynx pardinus</name>
    <name type="common">Iberian lynx</name>
    <name type="synonym">Felis pardina</name>
    <dbReference type="NCBI Taxonomy" id="191816"/>
    <lineage>
        <taxon>Eukaryota</taxon>
        <taxon>Metazoa</taxon>
        <taxon>Chordata</taxon>
        <taxon>Craniata</taxon>
        <taxon>Vertebrata</taxon>
        <taxon>Euteleostomi</taxon>
        <taxon>Mammalia</taxon>
        <taxon>Eutheria</taxon>
        <taxon>Laurasiatheria</taxon>
        <taxon>Carnivora</taxon>
        <taxon>Feliformia</taxon>
        <taxon>Felidae</taxon>
        <taxon>Felinae</taxon>
        <taxon>Lynx</taxon>
    </lineage>
</organism>
<dbReference type="EMBL" id="CAAGRJ010041557">
    <property type="protein sequence ID" value="VFV47901.1"/>
    <property type="molecule type" value="Genomic_DNA"/>
</dbReference>
<evidence type="ECO:0000256" key="10">
    <source>
        <dbReference type="ARBA" id="ARBA00043265"/>
    </source>
</evidence>
<reference evidence="13 14" key="1">
    <citation type="submission" date="2019-01" db="EMBL/GenBank/DDBJ databases">
        <authorList>
            <person name="Alioto T."/>
            <person name="Alioto T."/>
        </authorList>
    </citation>
    <scope>NUCLEOTIDE SEQUENCE [LARGE SCALE GENOMIC DNA]</scope>
</reference>
<accession>A0A485PMS1</accession>
<evidence type="ECO:0000256" key="2">
    <source>
        <dbReference type="ARBA" id="ARBA00004613"/>
    </source>
</evidence>
<evidence type="ECO:0000256" key="6">
    <source>
        <dbReference type="ARBA" id="ARBA00023130"/>
    </source>
</evidence>
<keyword evidence="11" id="KW-0732">Signal</keyword>
<dbReference type="SMART" id="SM00409">
    <property type="entry name" value="IG"/>
    <property type="match status" value="1"/>
</dbReference>
<keyword evidence="9" id="KW-0393">Immunoglobulin domain</keyword>
<keyword evidence="7" id="KW-0472">Membrane</keyword>
<feature type="domain" description="Ig-like" evidence="12">
    <location>
        <begin position="34"/>
        <end position="115"/>
    </location>
</feature>
<keyword evidence="5" id="KW-0391">Immunity</keyword>
<dbReference type="SMART" id="SM00406">
    <property type="entry name" value="IGv"/>
    <property type="match status" value="1"/>
</dbReference>
<dbReference type="InterPro" id="IPR003599">
    <property type="entry name" value="Ig_sub"/>
</dbReference>
<evidence type="ECO:0000256" key="11">
    <source>
        <dbReference type="SAM" id="SignalP"/>
    </source>
</evidence>
<keyword evidence="3" id="KW-1003">Cell membrane</keyword>
<dbReference type="Proteomes" id="UP000386466">
    <property type="component" value="Unassembled WGS sequence"/>
</dbReference>
<keyword evidence="8" id="KW-1015">Disulfide bond</keyword>
<evidence type="ECO:0000256" key="3">
    <source>
        <dbReference type="ARBA" id="ARBA00022475"/>
    </source>
</evidence>
<dbReference type="GO" id="GO:0005576">
    <property type="term" value="C:extracellular region"/>
    <property type="evidence" value="ECO:0007669"/>
    <property type="project" value="UniProtKB-SubCell"/>
</dbReference>
<dbReference type="SUPFAM" id="SSF48726">
    <property type="entry name" value="Immunoglobulin"/>
    <property type="match status" value="1"/>
</dbReference>
<dbReference type="InterPro" id="IPR050199">
    <property type="entry name" value="IgHV"/>
</dbReference>
<evidence type="ECO:0000256" key="8">
    <source>
        <dbReference type="ARBA" id="ARBA00023157"/>
    </source>
</evidence>
<evidence type="ECO:0000256" key="7">
    <source>
        <dbReference type="ARBA" id="ARBA00023136"/>
    </source>
</evidence>
<evidence type="ECO:0000313" key="13">
    <source>
        <dbReference type="EMBL" id="VFV47901.1"/>
    </source>
</evidence>
<protein>
    <recommendedName>
        <fullName evidence="12">Ig-like domain-containing protein</fullName>
    </recommendedName>
</protein>
<dbReference type="AlphaFoldDB" id="A0A485PMS1"/>
<feature type="chain" id="PRO_5019775388" description="Ig-like domain-containing protein" evidence="11">
    <location>
        <begin position="20"/>
        <end position="149"/>
    </location>
</feature>
<comment type="subcellular location">
    <subcellularLocation>
        <location evidence="1">Cell membrane</location>
    </subcellularLocation>
    <subcellularLocation>
        <location evidence="2">Secreted</location>
    </subcellularLocation>
</comment>
<gene>
    <name evidence="13" type="ORF">LYPA_23C007544</name>
</gene>
<keyword evidence="4" id="KW-0964">Secreted</keyword>